<evidence type="ECO:0000256" key="6">
    <source>
        <dbReference type="SAM" id="MobiDB-lite"/>
    </source>
</evidence>
<keyword evidence="4 5" id="KW-0694">RNA-binding</keyword>
<dbReference type="CDD" id="cd02440">
    <property type="entry name" value="AdoMet_MTases"/>
    <property type="match status" value="1"/>
</dbReference>
<gene>
    <name evidence="8" type="ORF">BDK92_2452</name>
</gene>
<keyword evidence="9" id="KW-1185">Reference proteome</keyword>
<dbReference type="NCBIfam" id="NF000337">
    <property type="entry name" value="erm_SHROVE"/>
    <property type="match status" value="1"/>
</dbReference>
<sequence length="281" mass="31052">MAPRQPVNGFPGPIPKTERDRSRRVLSQNFLHDAEAIERIVRSAGLGPGDLVVEAGAGRGALTRALAARCARVLAYEIDPELTGALADACAPFGNVTCRAEDFLAARAPAEPFAVVANIPWALTARVVEWCLGARSLTSATLLTQLEYARKRTGDYGRWSRLTVLTWPSIRWRLGGRVHRSAFRPVPRVDAGILCLDRRVEPLLPPALLPDYRKLVELGFVGEGGSLYGSLRRRYPRARLDGAFRAIRLAADTPVGYVWPEQWLTLFRLLQPVAPDRPRTD</sequence>
<dbReference type="InterPro" id="IPR020596">
    <property type="entry name" value="rRNA_Ade_Mease_Trfase_CS"/>
</dbReference>
<evidence type="ECO:0000256" key="5">
    <source>
        <dbReference type="PROSITE-ProRule" id="PRU01026"/>
    </source>
</evidence>
<evidence type="ECO:0000259" key="7">
    <source>
        <dbReference type="SMART" id="SM00650"/>
    </source>
</evidence>
<dbReference type="PANTHER" id="PTHR11727:SF7">
    <property type="entry name" value="DIMETHYLADENOSINE TRANSFERASE-RELATED"/>
    <property type="match status" value="1"/>
</dbReference>
<reference evidence="8 9" key="1">
    <citation type="submission" date="2018-10" db="EMBL/GenBank/DDBJ databases">
        <title>Sequencing the genomes of 1000 actinobacteria strains.</title>
        <authorList>
            <person name="Klenk H.-P."/>
        </authorList>
    </citation>
    <scope>NUCLEOTIDE SEQUENCE [LARGE SCALE GENOMIC DNA]</scope>
    <source>
        <strain evidence="8 9">DSM 45175</strain>
    </source>
</reference>
<feature type="domain" description="Ribosomal RNA adenine methylase transferase N-terminal" evidence="7">
    <location>
        <begin position="36"/>
        <end position="200"/>
    </location>
</feature>
<comment type="similarity">
    <text evidence="5">Belongs to the class I-like SAM-binding methyltransferase superfamily. rRNA adenine N(6)-methyltransferase family.</text>
</comment>
<evidence type="ECO:0000256" key="2">
    <source>
        <dbReference type="ARBA" id="ARBA00022679"/>
    </source>
</evidence>
<feature type="binding site" evidence="5">
    <location>
        <position position="29"/>
    </location>
    <ligand>
        <name>S-adenosyl-L-methionine</name>
        <dbReference type="ChEBI" id="CHEBI:59789"/>
    </ligand>
</feature>
<dbReference type="GO" id="GO:0000179">
    <property type="term" value="F:rRNA (adenine-N6,N6-)-dimethyltransferase activity"/>
    <property type="evidence" value="ECO:0007669"/>
    <property type="project" value="UniProtKB-UniRule"/>
</dbReference>
<evidence type="ECO:0000256" key="4">
    <source>
        <dbReference type="ARBA" id="ARBA00022884"/>
    </source>
</evidence>
<evidence type="ECO:0000256" key="1">
    <source>
        <dbReference type="ARBA" id="ARBA00022603"/>
    </source>
</evidence>
<keyword evidence="1 5" id="KW-0489">Methyltransferase</keyword>
<dbReference type="SMART" id="SM00650">
    <property type="entry name" value="rADc"/>
    <property type="match status" value="1"/>
</dbReference>
<feature type="binding site" evidence="5">
    <location>
        <position position="77"/>
    </location>
    <ligand>
        <name>S-adenosyl-L-methionine</name>
        <dbReference type="ChEBI" id="CHEBI:59789"/>
    </ligand>
</feature>
<dbReference type="Pfam" id="PF00398">
    <property type="entry name" value="RrnaAD"/>
    <property type="match status" value="1"/>
</dbReference>
<dbReference type="GO" id="GO:0003723">
    <property type="term" value="F:RNA binding"/>
    <property type="evidence" value="ECO:0007669"/>
    <property type="project" value="UniProtKB-UniRule"/>
</dbReference>
<feature type="region of interest" description="Disordered" evidence="6">
    <location>
        <begin position="1"/>
        <end position="22"/>
    </location>
</feature>
<dbReference type="InterPro" id="IPR001737">
    <property type="entry name" value="KsgA/Erm"/>
</dbReference>
<feature type="binding site" evidence="5">
    <location>
        <position position="118"/>
    </location>
    <ligand>
        <name>S-adenosyl-L-methionine</name>
        <dbReference type="ChEBI" id="CHEBI:59789"/>
    </ligand>
</feature>
<evidence type="ECO:0000256" key="3">
    <source>
        <dbReference type="ARBA" id="ARBA00022691"/>
    </source>
</evidence>
<comment type="caution">
    <text evidence="8">The sequence shown here is derived from an EMBL/GenBank/DDBJ whole genome shotgun (WGS) entry which is preliminary data.</text>
</comment>
<feature type="binding site" evidence="5">
    <location>
        <position position="102"/>
    </location>
    <ligand>
        <name>S-adenosyl-L-methionine</name>
        <dbReference type="ChEBI" id="CHEBI:59789"/>
    </ligand>
</feature>
<dbReference type="Gene3D" id="3.40.50.150">
    <property type="entry name" value="Vaccinia Virus protein VP39"/>
    <property type="match status" value="1"/>
</dbReference>
<evidence type="ECO:0000313" key="9">
    <source>
        <dbReference type="Proteomes" id="UP000277671"/>
    </source>
</evidence>
<dbReference type="InterPro" id="IPR020598">
    <property type="entry name" value="rRNA_Ade_methylase_Trfase_N"/>
</dbReference>
<dbReference type="InterPro" id="IPR029063">
    <property type="entry name" value="SAM-dependent_MTases_sf"/>
</dbReference>
<feature type="binding site" evidence="5">
    <location>
        <position position="56"/>
    </location>
    <ligand>
        <name>S-adenosyl-L-methionine</name>
        <dbReference type="ChEBI" id="CHEBI:59789"/>
    </ligand>
</feature>
<feature type="binding site" evidence="5">
    <location>
        <position position="31"/>
    </location>
    <ligand>
        <name>S-adenosyl-L-methionine</name>
        <dbReference type="ChEBI" id="CHEBI:59789"/>
    </ligand>
</feature>
<protein>
    <submittedName>
        <fullName evidence="8">23S rRNA (Adenine-N6)-dimethyltransferase</fullName>
    </submittedName>
</protein>
<dbReference type="GO" id="GO:0005829">
    <property type="term" value="C:cytosol"/>
    <property type="evidence" value="ECO:0007669"/>
    <property type="project" value="TreeGrafter"/>
</dbReference>
<name>A0A495JH87_9ACTN</name>
<accession>A0A495JH87</accession>
<proteinExistence type="inferred from homology"/>
<dbReference type="SUPFAM" id="SSF53335">
    <property type="entry name" value="S-adenosyl-L-methionine-dependent methyltransferases"/>
    <property type="match status" value="1"/>
</dbReference>
<dbReference type="EMBL" id="RBKT01000001">
    <property type="protein sequence ID" value="RKR88145.1"/>
    <property type="molecule type" value="Genomic_DNA"/>
</dbReference>
<dbReference type="NCBIfam" id="NF000499">
    <property type="entry name" value="Erm23S_rRNA_broad"/>
    <property type="match status" value="1"/>
</dbReference>
<organism evidence="8 9">
    <name type="scientific">Micromonospora pisi</name>
    <dbReference type="NCBI Taxonomy" id="589240"/>
    <lineage>
        <taxon>Bacteria</taxon>
        <taxon>Bacillati</taxon>
        <taxon>Actinomycetota</taxon>
        <taxon>Actinomycetes</taxon>
        <taxon>Micromonosporales</taxon>
        <taxon>Micromonosporaceae</taxon>
        <taxon>Micromonospora</taxon>
    </lineage>
</organism>
<dbReference type="PANTHER" id="PTHR11727">
    <property type="entry name" value="DIMETHYLADENOSINE TRANSFERASE"/>
    <property type="match status" value="1"/>
</dbReference>
<dbReference type="PROSITE" id="PS51689">
    <property type="entry name" value="SAM_RNA_A_N6_MT"/>
    <property type="match status" value="1"/>
</dbReference>
<keyword evidence="2 5" id="KW-0808">Transferase</keyword>
<keyword evidence="3 5" id="KW-0949">S-adenosyl-L-methionine</keyword>
<dbReference type="PROSITE" id="PS01131">
    <property type="entry name" value="RRNA_A_DIMETH"/>
    <property type="match status" value="1"/>
</dbReference>
<evidence type="ECO:0000313" key="8">
    <source>
        <dbReference type="EMBL" id="RKR88145.1"/>
    </source>
</evidence>
<dbReference type="Proteomes" id="UP000277671">
    <property type="component" value="Unassembled WGS sequence"/>
</dbReference>
<dbReference type="AlphaFoldDB" id="A0A495JH87"/>